<feature type="transmembrane region" description="Helical" evidence="1">
    <location>
        <begin position="659"/>
        <end position="679"/>
    </location>
</feature>
<feature type="transmembrane region" description="Helical" evidence="1">
    <location>
        <begin position="535"/>
        <end position="552"/>
    </location>
</feature>
<keyword evidence="1" id="KW-1133">Transmembrane helix</keyword>
<keyword evidence="1" id="KW-0812">Transmembrane</keyword>
<keyword evidence="1" id="KW-0472">Membrane</keyword>
<sequence>MSYELRKILGNRYVMLLLALAVAVNAALFYRRCTKDLGGFTRADVRAEYAHLDTLEQEYDALLNGIYGEDVDIMQVPDEDLRRYALLSTVRDEVEATKNYPEYLRGLCAETEAKLRLGLFSADPFAERTLEKGLAAYSALLGVRLEPSFPDGVEVLLDWRLTDLLLLLFAAVSGLVLLTGERSAGLMVLLRPTRRGHGALYWRKAAAMLATVLAGVVLLYGANLAVSAAVLGLGDPARPIQTIPSMQSCPVPLTVFGWLLCFLGEKLLWGWAVGALFFLLCTTTGRAWAAFLLAGGGAGLALLLGSRGSLWPRLLSLSCAAEVEESWRGCIYLNFFGLPLRQTALLPAMLLLLTVGGCLGGAVVFCRTQAVQPVRQRRGLPLPRLRHTVLLAYEARKLLLTGGALLVLAVFVLVQIGSYRDFRAYFNADEWFYRAYSEKLAGEPTPEKNAYLASETARFAELQNELADYARITEGNEDALQFMARDVLSALRAQDGFEKAKQQYEQLQPGQSYVYETGYNVLLGYFGVQKDLLDLAKLFFFLTVALSAVFAMEQETGVAVLQTAAGANGRVLRRKLLLTAVLVLLMVTAAFLPRLLAVRGAYGLPEWGAQANSLPLLSGVPAGWRIRTVLGLRALMHVLLGAGGAAVILLLSRKTRSTIQTMLIAAGILVVPTVAAALLW</sequence>
<feature type="transmembrane region" description="Helical" evidence="1">
    <location>
        <begin position="164"/>
        <end position="184"/>
    </location>
</feature>
<comment type="caution">
    <text evidence="2">The sequence shown here is derived from an EMBL/GenBank/DDBJ whole genome shotgun (WGS) entry which is preliminary data.</text>
</comment>
<gene>
    <name evidence="2" type="ORF">WMO66_07075</name>
</gene>
<dbReference type="EMBL" id="JBBMFF010000205">
    <property type="protein sequence ID" value="MEQ2511008.1"/>
    <property type="molecule type" value="Genomic_DNA"/>
</dbReference>
<feature type="transmembrane region" description="Helical" evidence="1">
    <location>
        <begin position="344"/>
        <end position="366"/>
    </location>
</feature>
<feature type="transmembrane region" description="Helical" evidence="1">
    <location>
        <begin position="576"/>
        <end position="597"/>
    </location>
</feature>
<accession>A0ABV1G6V8</accession>
<proteinExistence type="predicted"/>
<feature type="transmembrane region" description="Helical" evidence="1">
    <location>
        <begin position="12"/>
        <end position="30"/>
    </location>
</feature>
<feature type="transmembrane region" description="Helical" evidence="1">
    <location>
        <begin position="634"/>
        <end position="652"/>
    </location>
</feature>
<organism evidence="2 3">
    <name type="scientific">Faecousia intestinalis</name>
    <dbReference type="NCBI Taxonomy" id="3133167"/>
    <lineage>
        <taxon>Bacteria</taxon>
        <taxon>Bacillati</taxon>
        <taxon>Bacillota</taxon>
        <taxon>Clostridia</taxon>
        <taxon>Eubacteriales</taxon>
        <taxon>Oscillospiraceae</taxon>
        <taxon>Faecousia</taxon>
    </lineage>
</organism>
<feature type="transmembrane region" description="Helical" evidence="1">
    <location>
        <begin position="253"/>
        <end position="280"/>
    </location>
</feature>
<dbReference type="Proteomes" id="UP001491552">
    <property type="component" value="Unassembled WGS sequence"/>
</dbReference>
<evidence type="ECO:0000313" key="3">
    <source>
        <dbReference type="Proteomes" id="UP001491552"/>
    </source>
</evidence>
<feature type="transmembrane region" description="Helical" evidence="1">
    <location>
        <begin position="287"/>
        <end position="305"/>
    </location>
</feature>
<evidence type="ECO:0008006" key="4">
    <source>
        <dbReference type="Google" id="ProtNLM"/>
    </source>
</evidence>
<name>A0ABV1G6V8_9FIRM</name>
<dbReference type="RefSeq" id="WP_349135706.1">
    <property type="nucleotide sequence ID" value="NZ_JBBMFF010000205.1"/>
</dbReference>
<feature type="transmembrane region" description="Helical" evidence="1">
    <location>
        <begin position="205"/>
        <end position="233"/>
    </location>
</feature>
<feature type="transmembrane region" description="Helical" evidence="1">
    <location>
        <begin position="398"/>
        <end position="417"/>
    </location>
</feature>
<keyword evidence="3" id="KW-1185">Reference proteome</keyword>
<evidence type="ECO:0000313" key="2">
    <source>
        <dbReference type="EMBL" id="MEQ2511008.1"/>
    </source>
</evidence>
<protein>
    <recommendedName>
        <fullName evidence="4">ABC transporter permease</fullName>
    </recommendedName>
</protein>
<evidence type="ECO:0000256" key="1">
    <source>
        <dbReference type="SAM" id="Phobius"/>
    </source>
</evidence>
<reference evidence="2 3" key="1">
    <citation type="submission" date="2024-03" db="EMBL/GenBank/DDBJ databases">
        <title>Human intestinal bacterial collection.</title>
        <authorList>
            <person name="Pauvert C."/>
            <person name="Hitch T.C.A."/>
            <person name="Clavel T."/>
        </authorList>
    </citation>
    <scope>NUCLEOTIDE SEQUENCE [LARGE SCALE GENOMIC DNA]</scope>
    <source>
        <strain evidence="2 3">CLA-AA-H192</strain>
    </source>
</reference>